<comment type="caution">
    <text evidence="2">The sequence shown here is derived from an EMBL/GenBank/DDBJ whole genome shotgun (WGS) entry which is preliminary data.</text>
</comment>
<sequence length="73" mass="7666">MQAEEVDKGCKTLDASSRARAAHRQRREAASDAAHASPDAGPAHPERAAAASRLPSCRPPCLAHALERAEPDA</sequence>
<evidence type="ECO:0000256" key="1">
    <source>
        <dbReference type="SAM" id="MobiDB-lite"/>
    </source>
</evidence>
<evidence type="ECO:0000313" key="2">
    <source>
        <dbReference type="EMBL" id="PEH41494.1"/>
    </source>
</evidence>
<accession>A0A104JKY8</accession>
<reference evidence="3" key="1">
    <citation type="submission" date="2017-09" db="EMBL/GenBank/DDBJ databases">
        <title>FDA dAtabase for Regulatory Grade micrObial Sequences (FDA-ARGOS): Supporting development and validation of Infectious Disease Dx tests.</title>
        <authorList>
            <person name="Minogue T."/>
            <person name="Wolcott M."/>
            <person name="Wasieloski L."/>
            <person name="Aguilar W."/>
            <person name="Moore D."/>
            <person name="Tallon L."/>
            <person name="Sadzewicz L."/>
            <person name="Ott S."/>
            <person name="Zhao X."/>
            <person name="Nagaraj S."/>
            <person name="Vavikolanu K."/>
            <person name="Aluvathingal J."/>
            <person name="Nadendla S."/>
            <person name="Sichtig H."/>
        </authorList>
    </citation>
    <scope>NUCLEOTIDE SEQUENCE [LARGE SCALE GENOMIC DNA]</scope>
    <source>
        <strain evidence="3">FDAARGOS_390</strain>
    </source>
</reference>
<protein>
    <submittedName>
        <fullName evidence="2">Uncharacterized protein</fullName>
    </submittedName>
</protein>
<gene>
    <name evidence="2" type="ORF">CRM94_04590</name>
</gene>
<dbReference type="EMBL" id="PDDY01000001">
    <property type="protein sequence ID" value="PEH41494.1"/>
    <property type="molecule type" value="Genomic_DNA"/>
</dbReference>
<evidence type="ECO:0000313" key="3">
    <source>
        <dbReference type="Proteomes" id="UP000220629"/>
    </source>
</evidence>
<dbReference type="AlphaFoldDB" id="A0A104JKY8"/>
<feature type="region of interest" description="Disordered" evidence="1">
    <location>
        <begin position="1"/>
        <end position="57"/>
    </location>
</feature>
<name>A0A104JKY8_BURGA</name>
<dbReference type="RefSeq" id="WP_060003977.1">
    <property type="nucleotide sequence ID" value="NZ_CADEQB010000004.1"/>
</dbReference>
<feature type="compositionally biased region" description="Basic and acidic residues" evidence="1">
    <location>
        <begin position="1"/>
        <end position="11"/>
    </location>
</feature>
<feature type="compositionally biased region" description="Low complexity" evidence="1">
    <location>
        <begin position="31"/>
        <end position="51"/>
    </location>
</feature>
<proteinExistence type="predicted"/>
<organism evidence="2 3">
    <name type="scientific">Burkholderia gladioli</name>
    <name type="common">Pseudomonas marginata</name>
    <name type="synonym">Phytomonas marginata</name>
    <dbReference type="NCBI Taxonomy" id="28095"/>
    <lineage>
        <taxon>Bacteria</taxon>
        <taxon>Pseudomonadati</taxon>
        <taxon>Pseudomonadota</taxon>
        <taxon>Betaproteobacteria</taxon>
        <taxon>Burkholderiales</taxon>
        <taxon>Burkholderiaceae</taxon>
        <taxon>Burkholderia</taxon>
    </lineage>
</organism>
<dbReference type="Proteomes" id="UP000220629">
    <property type="component" value="Unassembled WGS sequence"/>
</dbReference>